<keyword evidence="2" id="KW-1185">Reference proteome</keyword>
<accession>A0ABM8W3G2</accession>
<organism evidence="1 2">
    <name type="scientific">Gigaspora margarita</name>
    <dbReference type="NCBI Taxonomy" id="4874"/>
    <lineage>
        <taxon>Eukaryota</taxon>
        <taxon>Fungi</taxon>
        <taxon>Fungi incertae sedis</taxon>
        <taxon>Mucoromycota</taxon>
        <taxon>Glomeromycotina</taxon>
        <taxon>Glomeromycetes</taxon>
        <taxon>Diversisporales</taxon>
        <taxon>Gigasporaceae</taxon>
        <taxon>Gigaspora</taxon>
    </lineage>
</organism>
<reference evidence="1 2" key="1">
    <citation type="submission" date="2021-06" db="EMBL/GenBank/DDBJ databases">
        <authorList>
            <person name="Kallberg Y."/>
            <person name="Tangrot J."/>
            <person name="Rosling A."/>
        </authorList>
    </citation>
    <scope>NUCLEOTIDE SEQUENCE [LARGE SCALE GENOMIC DNA]</scope>
    <source>
        <strain evidence="1 2">120-4 pot B 10/14</strain>
    </source>
</reference>
<gene>
    <name evidence="1" type="ORF">GMARGA_LOCUS2874</name>
</gene>
<evidence type="ECO:0000313" key="1">
    <source>
        <dbReference type="EMBL" id="CAG8515007.1"/>
    </source>
</evidence>
<sequence length="99" mass="11104">MNKEMTGYIHIKGYIKGCIKGYIEGCIEGYIEGCIEGYIEGCIEGYIKGIGKLVDEPVGPKHSSNERKVKIENSMLINYINLTLKSKMGQFKIILITIK</sequence>
<dbReference type="EMBL" id="CAJVQB010000960">
    <property type="protein sequence ID" value="CAG8515007.1"/>
    <property type="molecule type" value="Genomic_DNA"/>
</dbReference>
<name>A0ABM8W3G2_GIGMA</name>
<protein>
    <submittedName>
        <fullName evidence="1">12833_t:CDS:1</fullName>
    </submittedName>
</protein>
<evidence type="ECO:0000313" key="2">
    <source>
        <dbReference type="Proteomes" id="UP000789901"/>
    </source>
</evidence>
<comment type="caution">
    <text evidence="1">The sequence shown here is derived from an EMBL/GenBank/DDBJ whole genome shotgun (WGS) entry which is preliminary data.</text>
</comment>
<dbReference type="Proteomes" id="UP000789901">
    <property type="component" value="Unassembled WGS sequence"/>
</dbReference>
<proteinExistence type="predicted"/>